<dbReference type="GeneID" id="16072578"/>
<sequence>MLFSFHTAWFSTSCPEAIVELWKKHDGVLVPVDCADFVFSDDADHDDTAPLFETEDYKTDQLTVFRSSWVRRAVNAASNADACQLLDQYVLTPPRSDHSTPPEVAAAARSKAARGKTRQTQQAQSQQQTQQQTQQQPQQQQAQQQQAQQQQAQQQQQGQDWAEAPATWAALGRTWSTLDHDVSSFEHVRRVLSVDANTMIDEFTPGKAPWRVVKAGHA</sequence>
<dbReference type="PANTHER" id="PTHR35345">
    <property type="entry name" value="TELOMERE REPEATS-BINDING BOUQUET FORMATION PROTEIN 2"/>
    <property type="match status" value="1"/>
</dbReference>
<proteinExistence type="predicted"/>
<keyword evidence="3" id="KW-1185">Reference proteome</keyword>
<dbReference type="GO" id="GO:0070197">
    <property type="term" value="P:meiotic attachment of telomere to nuclear envelope"/>
    <property type="evidence" value="ECO:0007669"/>
    <property type="project" value="TreeGrafter"/>
</dbReference>
<evidence type="ECO:0000313" key="2">
    <source>
        <dbReference type="EMBL" id="EGD75562.1"/>
    </source>
</evidence>
<dbReference type="RefSeq" id="XP_004992019.1">
    <property type="nucleotide sequence ID" value="XM_004991962.1"/>
</dbReference>
<feature type="compositionally biased region" description="Low complexity" evidence="1">
    <location>
        <begin position="119"/>
        <end position="131"/>
    </location>
</feature>
<dbReference type="Pfam" id="PF15101">
    <property type="entry name" value="TERB2"/>
    <property type="match status" value="1"/>
</dbReference>
<feature type="region of interest" description="Disordered" evidence="1">
    <location>
        <begin position="93"/>
        <end position="131"/>
    </location>
</feature>
<gene>
    <name evidence="2" type="ORF">PTSG_06632</name>
</gene>
<dbReference type="eggNOG" id="ENOG502S1BT">
    <property type="taxonomic scope" value="Eukaryota"/>
</dbReference>
<protein>
    <submittedName>
        <fullName evidence="2">Uncharacterized protein</fullName>
    </submittedName>
</protein>
<reference evidence="2" key="1">
    <citation type="submission" date="2009-08" db="EMBL/GenBank/DDBJ databases">
        <title>Annotation of Salpingoeca rosetta.</title>
        <authorList>
            <consortium name="The Broad Institute Genome Sequencing Platform"/>
            <person name="Russ C."/>
            <person name="Cuomo C."/>
            <person name="Burger G."/>
            <person name="Gray M.W."/>
            <person name="Holland P.W.H."/>
            <person name="King N."/>
            <person name="Lang F.B.F."/>
            <person name="Roger A.J."/>
            <person name="Ruiz-Trillo I."/>
            <person name="Young S.K."/>
            <person name="Zeng Q."/>
            <person name="Gargeya S."/>
            <person name="Alvarado L."/>
            <person name="Berlin A."/>
            <person name="Chapman S.B."/>
            <person name="Chen Z."/>
            <person name="Freedman E."/>
            <person name="Gellesch M."/>
            <person name="Goldberg J."/>
            <person name="Griggs A."/>
            <person name="Gujja S."/>
            <person name="Heilman E."/>
            <person name="Heiman D."/>
            <person name="Howarth C."/>
            <person name="Mehta T."/>
            <person name="Neiman D."/>
            <person name="Pearson M."/>
            <person name="Roberts A."/>
            <person name="Saif S."/>
            <person name="Shea T."/>
            <person name="Shenoy N."/>
            <person name="Sisk P."/>
            <person name="Stolte C."/>
            <person name="Sykes S."/>
            <person name="White J."/>
            <person name="Yandava C."/>
            <person name="Haas B."/>
            <person name="Nusbaum C."/>
            <person name="Birren B."/>
        </authorList>
    </citation>
    <scope>NUCLEOTIDE SEQUENCE [LARGE SCALE GENOMIC DNA]</scope>
    <source>
        <strain evidence="2">ATCC 50818</strain>
    </source>
</reference>
<dbReference type="KEGG" id="sre:PTSG_06632"/>
<organism evidence="3">
    <name type="scientific">Salpingoeca rosetta (strain ATCC 50818 / BSB-021)</name>
    <dbReference type="NCBI Taxonomy" id="946362"/>
    <lineage>
        <taxon>Eukaryota</taxon>
        <taxon>Choanoflagellata</taxon>
        <taxon>Craspedida</taxon>
        <taxon>Salpingoecidae</taxon>
        <taxon>Salpingoeca</taxon>
    </lineage>
</organism>
<dbReference type="GO" id="GO:0007129">
    <property type="term" value="P:homologous chromosome pairing at meiosis"/>
    <property type="evidence" value="ECO:0007669"/>
    <property type="project" value="TreeGrafter"/>
</dbReference>
<evidence type="ECO:0000256" key="1">
    <source>
        <dbReference type="SAM" id="MobiDB-lite"/>
    </source>
</evidence>
<dbReference type="AlphaFoldDB" id="F2UFJ4"/>
<dbReference type="GO" id="GO:0005637">
    <property type="term" value="C:nuclear inner membrane"/>
    <property type="evidence" value="ECO:0007669"/>
    <property type="project" value="TreeGrafter"/>
</dbReference>
<dbReference type="InterPro" id="IPR028065">
    <property type="entry name" value="TERB2"/>
</dbReference>
<evidence type="ECO:0000313" key="3">
    <source>
        <dbReference type="Proteomes" id="UP000007799"/>
    </source>
</evidence>
<dbReference type="InParanoid" id="F2UFJ4"/>
<dbReference type="PANTHER" id="PTHR35345:SF1">
    <property type="entry name" value="TELOMERE REPEATS-BINDING BOUQUET FORMATION PROTEIN 2"/>
    <property type="match status" value="1"/>
</dbReference>
<dbReference type="EMBL" id="GL832972">
    <property type="protein sequence ID" value="EGD75562.1"/>
    <property type="molecule type" value="Genomic_DNA"/>
</dbReference>
<dbReference type="SUPFAM" id="SSF81995">
    <property type="entry name" value="beta-sandwich domain of Sec23/24"/>
    <property type="match status" value="1"/>
</dbReference>
<dbReference type="Proteomes" id="UP000007799">
    <property type="component" value="Unassembled WGS sequence"/>
</dbReference>
<accession>F2UFJ4</accession>
<name>F2UFJ4_SALR5</name>